<name>A0ABR9VZM0_9MICO</name>
<proteinExistence type="inferred from homology"/>
<dbReference type="InterPro" id="IPR003728">
    <property type="entry name" value="Ribosome_maturation_RimP"/>
</dbReference>
<evidence type="ECO:0000256" key="3">
    <source>
        <dbReference type="HAMAP-Rule" id="MF_01077"/>
    </source>
</evidence>
<dbReference type="Pfam" id="PF02576">
    <property type="entry name" value="RimP_N"/>
    <property type="match status" value="1"/>
</dbReference>
<feature type="compositionally biased region" description="Polar residues" evidence="4">
    <location>
        <begin position="127"/>
        <end position="138"/>
    </location>
</feature>
<gene>
    <name evidence="3" type="primary">rimP</name>
    <name evidence="6" type="ORF">IOE58_05340</name>
</gene>
<evidence type="ECO:0000313" key="7">
    <source>
        <dbReference type="Proteomes" id="UP000644727"/>
    </source>
</evidence>
<evidence type="ECO:0000256" key="1">
    <source>
        <dbReference type="ARBA" id="ARBA00022490"/>
    </source>
</evidence>
<dbReference type="PANTHER" id="PTHR33867">
    <property type="entry name" value="RIBOSOME MATURATION FACTOR RIMP"/>
    <property type="match status" value="1"/>
</dbReference>
<dbReference type="InterPro" id="IPR035956">
    <property type="entry name" value="RimP_N_sf"/>
</dbReference>
<dbReference type="InterPro" id="IPR028989">
    <property type="entry name" value="RimP_N"/>
</dbReference>
<keyword evidence="1 3" id="KW-0963">Cytoplasm</keyword>
<dbReference type="RefSeq" id="WP_193865390.1">
    <property type="nucleotide sequence ID" value="NZ_JADEYR010000004.1"/>
</dbReference>
<comment type="subcellular location">
    <subcellularLocation>
        <location evidence="3">Cytoplasm</location>
    </subcellularLocation>
</comment>
<sequence length="223" mass="23568">MSTSEEHSALRQAATEVLERFDLVLEDLVVRPRSGTTQVRLVVDLPEDRTGSADLDTVAEASSALSELIDADGSLIGSGPSVLEVTTPGVDRALTTARHFRRARGRLVLLRTADGTEHRARVLAVREQSSASAPSSGTAEGEPVIVLRPEPGTDDRGRPRRLPAGTPAQLLIPLAEVASARVQIEFDPPADLDQLIAEADTITTGSEGVDEVDVDPAAAPKES</sequence>
<comment type="function">
    <text evidence="3">Required for maturation of 30S ribosomal subunits.</text>
</comment>
<feature type="region of interest" description="Disordered" evidence="4">
    <location>
        <begin position="126"/>
        <end position="167"/>
    </location>
</feature>
<keyword evidence="2 3" id="KW-0690">Ribosome biogenesis</keyword>
<organism evidence="6 7">
    <name type="scientific">Brachybacterium epidermidis</name>
    <dbReference type="NCBI Taxonomy" id="2781983"/>
    <lineage>
        <taxon>Bacteria</taxon>
        <taxon>Bacillati</taxon>
        <taxon>Actinomycetota</taxon>
        <taxon>Actinomycetes</taxon>
        <taxon>Micrococcales</taxon>
        <taxon>Dermabacteraceae</taxon>
        <taxon>Brachybacterium</taxon>
    </lineage>
</organism>
<evidence type="ECO:0000256" key="2">
    <source>
        <dbReference type="ARBA" id="ARBA00022517"/>
    </source>
</evidence>
<feature type="domain" description="Ribosome maturation factor RimP N-terminal" evidence="5">
    <location>
        <begin position="16"/>
        <end position="91"/>
    </location>
</feature>
<evidence type="ECO:0000313" key="6">
    <source>
        <dbReference type="EMBL" id="MBE9403631.1"/>
    </source>
</evidence>
<protein>
    <recommendedName>
        <fullName evidence="3">Ribosome maturation factor RimP</fullName>
    </recommendedName>
</protein>
<accession>A0ABR9VZM0</accession>
<dbReference type="Gene3D" id="3.30.300.70">
    <property type="entry name" value="RimP-like superfamily, N-terminal"/>
    <property type="match status" value="1"/>
</dbReference>
<dbReference type="SUPFAM" id="SSF75420">
    <property type="entry name" value="YhbC-like, N-terminal domain"/>
    <property type="match status" value="1"/>
</dbReference>
<comment type="caution">
    <text evidence="6">The sequence shown here is derived from an EMBL/GenBank/DDBJ whole genome shotgun (WGS) entry which is preliminary data.</text>
</comment>
<dbReference type="EMBL" id="JADEYR010000004">
    <property type="protein sequence ID" value="MBE9403631.1"/>
    <property type="molecule type" value="Genomic_DNA"/>
</dbReference>
<evidence type="ECO:0000259" key="5">
    <source>
        <dbReference type="Pfam" id="PF02576"/>
    </source>
</evidence>
<keyword evidence="7" id="KW-1185">Reference proteome</keyword>
<comment type="similarity">
    <text evidence="3">Belongs to the RimP family.</text>
</comment>
<reference evidence="6 7" key="1">
    <citation type="submission" date="2020-10" db="EMBL/GenBank/DDBJ databases">
        <title>Draft genome and description of Brachybacterium epidermidis sp nov.</title>
        <authorList>
            <person name="Boxberger M."/>
            <person name="La Scola B."/>
        </authorList>
    </citation>
    <scope>NUCLEOTIDE SEQUENCE [LARGE SCALE GENOMIC DNA]</scope>
    <source>
        <strain evidence="6 7">Marseille-Q2903</strain>
    </source>
</reference>
<feature type="region of interest" description="Disordered" evidence="4">
    <location>
        <begin position="201"/>
        <end position="223"/>
    </location>
</feature>
<dbReference type="PANTHER" id="PTHR33867:SF1">
    <property type="entry name" value="RIBOSOME MATURATION FACTOR RIMP"/>
    <property type="match status" value="1"/>
</dbReference>
<evidence type="ECO:0000256" key="4">
    <source>
        <dbReference type="SAM" id="MobiDB-lite"/>
    </source>
</evidence>
<dbReference type="HAMAP" id="MF_01077">
    <property type="entry name" value="RimP"/>
    <property type="match status" value="1"/>
</dbReference>
<dbReference type="Proteomes" id="UP000644727">
    <property type="component" value="Unassembled WGS sequence"/>
</dbReference>